<organism evidence="5 6">
    <name type="scientific">Azospirillum cavernae</name>
    <dbReference type="NCBI Taxonomy" id="2320860"/>
    <lineage>
        <taxon>Bacteria</taxon>
        <taxon>Pseudomonadati</taxon>
        <taxon>Pseudomonadota</taxon>
        <taxon>Alphaproteobacteria</taxon>
        <taxon>Rhodospirillales</taxon>
        <taxon>Azospirillaceae</taxon>
        <taxon>Azospirillum</taxon>
    </lineage>
</organism>
<dbReference type="Proteomes" id="UP000283458">
    <property type="component" value="Unassembled WGS sequence"/>
</dbReference>
<dbReference type="SUPFAM" id="SSF46785">
    <property type="entry name" value="Winged helix' DNA-binding domain"/>
    <property type="match status" value="1"/>
</dbReference>
<dbReference type="GO" id="GO:0003677">
    <property type="term" value="F:DNA binding"/>
    <property type="evidence" value="ECO:0007669"/>
    <property type="project" value="UniProtKB-KW"/>
</dbReference>
<dbReference type="InterPro" id="IPR036390">
    <property type="entry name" value="WH_DNA-bd_sf"/>
</dbReference>
<evidence type="ECO:0000313" key="6">
    <source>
        <dbReference type="Proteomes" id="UP000283458"/>
    </source>
</evidence>
<dbReference type="PRINTS" id="PR00035">
    <property type="entry name" value="HTHGNTR"/>
</dbReference>
<dbReference type="Gene3D" id="1.10.10.10">
    <property type="entry name" value="Winged helix-like DNA-binding domain superfamily/Winged helix DNA-binding domain"/>
    <property type="match status" value="1"/>
</dbReference>
<dbReference type="EMBL" id="QYUL01000003">
    <property type="protein sequence ID" value="RJF79489.1"/>
    <property type="molecule type" value="Genomic_DNA"/>
</dbReference>
<dbReference type="Pfam" id="PF07729">
    <property type="entry name" value="FCD"/>
    <property type="match status" value="1"/>
</dbReference>
<gene>
    <name evidence="5" type="ORF">D3877_22235</name>
</gene>
<protein>
    <submittedName>
        <fullName evidence="5">GntR family transcriptional regulator</fullName>
    </submittedName>
</protein>
<dbReference type="RefSeq" id="WP_119832944.1">
    <property type="nucleotide sequence ID" value="NZ_QYUL01000003.1"/>
</dbReference>
<keyword evidence="3" id="KW-0804">Transcription</keyword>
<dbReference type="AlphaFoldDB" id="A0A418VSW2"/>
<name>A0A418VSW2_9PROT</name>
<comment type="caution">
    <text evidence="5">The sequence shown here is derived from an EMBL/GenBank/DDBJ whole genome shotgun (WGS) entry which is preliminary data.</text>
</comment>
<keyword evidence="1" id="KW-0805">Transcription regulation</keyword>
<dbReference type="Gene3D" id="1.20.120.530">
    <property type="entry name" value="GntR ligand-binding domain-like"/>
    <property type="match status" value="1"/>
</dbReference>
<dbReference type="GO" id="GO:0003700">
    <property type="term" value="F:DNA-binding transcription factor activity"/>
    <property type="evidence" value="ECO:0007669"/>
    <property type="project" value="InterPro"/>
</dbReference>
<evidence type="ECO:0000256" key="2">
    <source>
        <dbReference type="ARBA" id="ARBA00023125"/>
    </source>
</evidence>
<evidence type="ECO:0000313" key="5">
    <source>
        <dbReference type="EMBL" id="RJF79489.1"/>
    </source>
</evidence>
<dbReference type="SMART" id="SM00895">
    <property type="entry name" value="FCD"/>
    <property type="match status" value="1"/>
</dbReference>
<feature type="domain" description="HTH gntR-type" evidence="4">
    <location>
        <begin position="8"/>
        <end position="75"/>
    </location>
</feature>
<dbReference type="InterPro" id="IPR008920">
    <property type="entry name" value="TF_FadR/GntR_C"/>
</dbReference>
<dbReference type="CDD" id="cd07377">
    <property type="entry name" value="WHTH_GntR"/>
    <property type="match status" value="1"/>
</dbReference>
<dbReference type="InterPro" id="IPR036388">
    <property type="entry name" value="WH-like_DNA-bd_sf"/>
</dbReference>
<evidence type="ECO:0000256" key="1">
    <source>
        <dbReference type="ARBA" id="ARBA00023015"/>
    </source>
</evidence>
<dbReference type="Pfam" id="PF00392">
    <property type="entry name" value="GntR"/>
    <property type="match status" value="1"/>
</dbReference>
<dbReference type="PROSITE" id="PS50949">
    <property type="entry name" value="HTH_GNTR"/>
    <property type="match status" value="1"/>
</dbReference>
<sequence length="218" mass="23556">MPALPHPPAVTDRAADRLRAAIMAGELKPGEQLVEADLVERLGVSRNTLREAFRQLCREGLAEHHRHCGVTVRAVTADDVREIFTIRRTLELQAVAAAPAILPPPRLAAMRDCVTAAQDAAAARAWRTVGTHSLRLHGEIVRLIGSPLLDGFFASVLAQLRLSFAVNPDEAAFQAPWIARDAAIVERLAVGDAGGAADALRLYLDESEQGLLARFPSR</sequence>
<dbReference type="InterPro" id="IPR011711">
    <property type="entry name" value="GntR_C"/>
</dbReference>
<dbReference type="PANTHER" id="PTHR43537">
    <property type="entry name" value="TRANSCRIPTIONAL REGULATOR, GNTR FAMILY"/>
    <property type="match status" value="1"/>
</dbReference>
<keyword evidence="2" id="KW-0238">DNA-binding</keyword>
<dbReference type="SMART" id="SM00345">
    <property type="entry name" value="HTH_GNTR"/>
    <property type="match status" value="1"/>
</dbReference>
<evidence type="ECO:0000259" key="4">
    <source>
        <dbReference type="PROSITE" id="PS50949"/>
    </source>
</evidence>
<dbReference type="SUPFAM" id="SSF48008">
    <property type="entry name" value="GntR ligand-binding domain-like"/>
    <property type="match status" value="1"/>
</dbReference>
<dbReference type="PANTHER" id="PTHR43537:SF45">
    <property type="entry name" value="GNTR FAMILY REGULATORY PROTEIN"/>
    <property type="match status" value="1"/>
</dbReference>
<reference evidence="5 6" key="1">
    <citation type="submission" date="2018-09" db="EMBL/GenBank/DDBJ databases">
        <authorList>
            <person name="Zhu H."/>
        </authorList>
    </citation>
    <scope>NUCLEOTIDE SEQUENCE [LARGE SCALE GENOMIC DNA]</scope>
    <source>
        <strain evidence="5 6">K2W22B-5</strain>
    </source>
</reference>
<proteinExistence type="predicted"/>
<keyword evidence="6" id="KW-1185">Reference proteome</keyword>
<evidence type="ECO:0000256" key="3">
    <source>
        <dbReference type="ARBA" id="ARBA00023163"/>
    </source>
</evidence>
<dbReference type="InterPro" id="IPR000524">
    <property type="entry name" value="Tscrpt_reg_HTH_GntR"/>
</dbReference>
<accession>A0A418VSW2</accession>
<dbReference type="OrthoDB" id="9812290at2"/>